<dbReference type="SUPFAM" id="SSF88723">
    <property type="entry name" value="PIN domain-like"/>
    <property type="match status" value="1"/>
</dbReference>
<evidence type="ECO:0000256" key="1">
    <source>
        <dbReference type="ARBA" id="ARBA00022842"/>
    </source>
</evidence>
<sequence length="135" mass="14868">MTLVIDANVGLKWFIEEPRSSAARKILDKGASFIAPDVVIPEMCNVVWKKVKNQEVTPVQGQAIVTNVSMIFDHIVPSSELAQKAFGLAVQFNHPVYDCLYLALAERESITLVTDDAKLVSVAKKAKLARFVQAL</sequence>
<keyword evidence="1" id="KW-0460">Magnesium</keyword>
<feature type="domain" description="PIN" evidence="2">
    <location>
        <begin position="4"/>
        <end position="124"/>
    </location>
</feature>
<reference evidence="3 4" key="1">
    <citation type="submission" date="2023-01" db="EMBL/GenBank/DDBJ databases">
        <title>Cultivation and genomic characterization of new, ubiquitous marine nitrite-oxidizing bacteria from the Nitrospirales.</title>
        <authorList>
            <person name="Mueller A.J."/>
            <person name="Daebeler A."/>
            <person name="Herbold C.W."/>
            <person name="Kirkegaard R.H."/>
            <person name="Daims H."/>
        </authorList>
    </citation>
    <scope>NUCLEOTIDE SEQUENCE [LARGE SCALE GENOMIC DNA]</scope>
    <source>
        <strain evidence="3 4">VA</strain>
    </source>
</reference>
<dbReference type="Gene3D" id="3.40.50.1010">
    <property type="entry name" value="5'-nuclease"/>
    <property type="match status" value="1"/>
</dbReference>
<dbReference type="Pfam" id="PF01850">
    <property type="entry name" value="PIN"/>
    <property type="match status" value="1"/>
</dbReference>
<dbReference type="Proteomes" id="UP001302719">
    <property type="component" value="Chromosome"/>
</dbReference>
<dbReference type="PANTHER" id="PTHR35901:SF1">
    <property type="entry name" value="EXONUCLEASE VAPC9"/>
    <property type="match status" value="1"/>
</dbReference>
<evidence type="ECO:0000259" key="2">
    <source>
        <dbReference type="Pfam" id="PF01850"/>
    </source>
</evidence>
<dbReference type="AlphaFoldDB" id="A0AA96GF16"/>
<protein>
    <submittedName>
        <fullName evidence="3">Type II toxin-antitoxin system VapC family toxin</fullName>
    </submittedName>
</protein>
<dbReference type="InterPro" id="IPR051619">
    <property type="entry name" value="TypeII_TA_RNase_PINc/VapC"/>
</dbReference>
<dbReference type="InterPro" id="IPR002716">
    <property type="entry name" value="PIN_dom"/>
</dbReference>
<accession>A0AA96GF16</accession>
<dbReference type="InterPro" id="IPR029060">
    <property type="entry name" value="PIN-like_dom_sf"/>
</dbReference>
<dbReference type="InterPro" id="IPR044153">
    <property type="entry name" value="PIN_Pae0151-like"/>
</dbReference>
<dbReference type="PANTHER" id="PTHR35901">
    <property type="entry name" value="RIBONUCLEASE VAPC3"/>
    <property type="match status" value="1"/>
</dbReference>
<keyword evidence="4" id="KW-1185">Reference proteome</keyword>
<proteinExistence type="predicted"/>
<organism evidence="3 4">
    <name type="scientific">Candidatus Nitrospira allomarina</name>
    <dbReference type="NCBI Taxonomy" id="3020900"/>
    <lineage>
        <taxon>Bacteria</taxon>
        <taxon>Pseudomonadati</taxon>
        <taxon>Nitrospirota</taxon>
        <taxon>Nitrospiria</taxon>
        <taxon>Nitrospirales</taxon>
        <taxon>Nitrospiraceae</taxon>
        <taxon>Nitrospira</taxon>
    </lineage>
</organism>
<gene>
    <name evidence="3" type="ORF">PP769_16240</name>
</gene>
<name>A0AA96GF16_9BACT</name>
<evidence type="ECO:0000313" key="3">
    <source>
        <dbReference type="EMBL" id="WNM57499.1"/>
    </source>
</evidence>
<dbReference type="CDD" id="cd09873">
    <property type="entry name" value="PIN_Pae0151-like"/>
    <property type="match status" value="1"/>
</dbReference>
<dbReference type="RefSeq" id="WP_312642042.1">
    <property type="nucleotide sequence ID" value="NZ_CP116967.1"/>
</dbReference>
<dbReference type="EMBL" id="CP116967">
    <property type="protein sequence ID" value="WNM57499.1"/>
    <property type="molecule type" value="Genomic_DNA"/>
</dbReference>
<dbReference type="KEGG" id="nall:PP769_16240"/>
<evidence type="ECO:0000313" key="4">
    <source>
        <dbReference type="Proteomes" id="UP001302719"/>
    </source>
</evidence>